<dbReference type="EMBL" id="JBFXLT010000105">
    <property type="protein sequence ID" value="KAL2808706.1"/>
    <property type="molecule type" value="Genomic_DNA"/>
</dbReference>
<dbReference type="Gene3D" id="1.20.1280.50">
    <property type="match status" value="1"/>
</dbReference>
<gene>
    <name evidence="2" type="ORF">BJX63DRAFT_408228</name>
</gene>
<evidence type="ECO:0000313" key="3">
    <source>
        <dbReference type="Proteomes" id="UP001610334"/>
    </source>
</evidence>
<feature type="domain" description="F-box" evidence="1">
    <location>
        <begin position="20"/>
        <end position="50"/>
    </location>
</feature>
<dbReference type="Pfam" id="PF12937">
    <property type="entry name" value="F-box-like"/>
    <property type="match status" value="1"/>
</dbReference>
<dbReference type="Proteomes" id="UP001610334">
    <property type="component" value="Unassembled WGS sequence"/>
</dbReference>
<dbReference type="CDD" id="cd09917">
    <property type="entry name" value="F-box_SF"/>
    <property type="match status" value="1"/>
</dbReference>
<accession>A0ABR4GZW6</accession>
<sequence>MDTVPPSYQSATTRDAWPIIAQYIPSSDLCAVTLVCQRWHRVFVPFLWGNPASHFGTENDEVYGMAYEPAIDAC</sequence>
<reference evidence="2 3" key="1">
    <citation type="submission" date="2024-07" db="EMBL/GenBank/DDBJ databases">
        <title>Section-level genome sequencing and comparative genomics of Aspergillus sections Usti and Cavernicolus.</title>
        <authorList>
            <consortium name="Lawrence Berkeley National Laboratory"/>
            <person name="Nybo J.L."/>
            <person name="Vesth T.C."/>
            <person name="Theobald S."/>
            <person name="Frisvad J.C."/>
            <person name="Larsen T.O."/>
            <person name="Kjaerboelling I."/>
            <person name="Rothschild-Mancinelli K."/>
            <person name="Lyhne E.K."/>
            <person name="Kogle M.E."/>
            <person name="Barry K."/>
            <person name="Clum A."/>
            <person name="Na H."/>
            <person name="Ledsgaard L."/>
            <person name="Lin J."/>
            <person name="Lipzen A."/>
            <person name="Kuo A."/>
            <person name="Riley R."/>
            <person name="Mondo S."/>
            <person name="Labutti K."/>
            <person name="Haridas S."/>
            <person name="Pangalinan J."/>
            <person name="Salamov A.A."/>
            <person name="Simmons B.A."/>
            <person name="Magnuson J.K."/>
            <person name="Chen J."/>
            <person name="Drula E."/>
            <person name="Henrissat B."/>
            <person name="Wiebenga A."/>
            <person name="Lubbers R.J."/>
            <person name="Gomes A.C."/>
            <person name="Makela M.R."/>
            <person name="Stajich J."/>
            <person name="Grigoriev I.V."/>
            <person name="Mortensen U.H."/>
            <person name="De Vries R.P."/>
            <person name="Baker S.E."/>
            <person name="Andersen M.R."/>
        </authorList>
    </citation>
    <scope>NUCLEOTIDE SEQUENCE [LARGE SCALE GENOMIC DNA]</scope>
    <source>
        <strain evidence="2 3">CBS 588.65</strain>
    </source>
</reference>
<dbReference type="InterPro" id="IPR001810">
    <property type="entry name" value="F-box_dom"/>
</dbReference>
<dbReference type="InterPro" id="IPR036047">
    <property type="entry name" value="F-box-like_dom_sf"/>
</dbReference>
<keyword evidence="3" id="KW-1185">Reference proteome</keyword>
<name>A0ABR4GZW6_9EURO</name>
<evidence type="ECO:0000313" key="2">
    <source>
        <dbReference type="EMBL" id="KAL2808706.1"/>
    </source>
</evidence>
<proteinExistence type="predicted"/>
<comment type="caution">
    <text evidence="2">The sequence shown here is derived from an EMBL/GenBank/DDBJ whole genome shotgun (WGS) entry which is preliminary data.</text>
</comment>
<evidence type="ECO:0000259" key="1">
    <source>
        <dbReference type="Pfam" id="PF12937"/>
    </source>
</evidence>
<organism evidence="2 3">
    <name type="scientific">Aspergillus granulosus</name>
    <dbReference type="NCBI Taxonomy" id="176169"/>
    <lineage>
        <taxon>Eukaryota</taxon>
        <taxon>Fungi</taxon>
        <taxon>Dikarya</taxon>
        <taxon>Ascomycota</taxon>
        <taxon>Pezizomycotina</taxon>
        <taxon>Eurotiomycetes</taxon>
        <taxon>Eurotiomycetidae</taxon>
        <taxon>Eurotiales</taxon>
        <taxon>Aspergillaceae</taxon>
        <taxon>Aspergillus</taxon>
        <taxon>Aspergillus subgen. Nidulantes</taxon>
    </lineage>
</organism>
<protein>
    <recommendedName>
        <fullName evidence="1">F-box domain-containing protein</fullName>
    </recommendedName>
</protein>
<dbReference type="SUPFAM" id="SSF81383">
    <property type="entry name" value="F-box domain"/>
    <property type="match status" value="1"/>
</dbReference>